<dbReference type="InterPro" id="IPR000889">
    <property type="entry name" value="Glutathione_peroxidase"/>
</dbReference>
<proteinExistence type="inferred from homology"/>
<dbReference type="PANTHER" id="PTHR11592:SF78">
    <property type="entry name" value="GLUTATHIONE PEROXIDASE"/>
    <property type="match status" value="1"/>
</dbReference>
<evidence type="ECO:0000313" key="8">
    <source>
        <dbReference type="Proteomes" id="UP000250443"/>
    </source>
</evidence>
<evidence type="ECO:0000256" key="2">
    <source>
        <dbReference type="ARBA" id="ARBA00022559"/>
    </source>
</evidence>
<dbReference type="GeneID" id="300268938"/>
<protein>
    <recommendedName>
        <fullName evidence="5">Glutathione peroxidase</fullName>
    </recommendedName>
</protein>
<evidence type="ECO:0000313" key="6">
    <source>
        <dbReference type="EMBL" id="MBF8639840.1"/>
    </source>
</evidence>
<dbReference type="Gene3D" id="3.40.30.10">
    <property type="entry name" value="Glutaredoxin"/>
    <property type="match status" value="1"/>
</dbReference>
<evidence type="ECO:0000256" key="5">
    <source>
        <dbReference type="RuleBase" id="RU000499"/>
    </source>
</evidence>
<evidence type="ECO:0000256" key="1">
    <source>
        <dbReference type="ARBA" id="ARBA00006926"/>
    </source>
</evidence>
<name>A0A2X2EJ12_PSELU</name>
<dbReference type="Proteomes" id="UP000626180">
    <property type="component" value="Unassembled WGS sequence"/>
</dbReference>
<evidence type="ECO:0000313" key="9">
    <source>
        <dbReference type="Proteomes" id="UP000626180"/>
    </source>
</evidence>
<dbReference type="PRINTS" id="PR01011">
    <property type="entry name" value="GLUTPROXDASE"/>
</dbReference>
<dbReference type="RefSeq" id="WP_010794889.1">
    <property type="nucleotide sequence ID" value="NZ_CP069262.1"/>
</dbReference>
<feature type="active site" evidence="4">
    <location>
        <position position="46"/>
    </location>
</feature>
<dbReference type="EMBL" id="JADMCD010000002">
    <property type="protein sequence ID" value="MBF8639840.1"/>
    <property type="molecule type" value="Genomic_DNA"/>
</dbReference>
<reference evidence="6 9" key="2">
    <citation type="submission" date="2020-10" db="EMBL/GenBank/DDBJ databases">
        <title>Genome sequences of Pseudomonas isolates.</title>
        <authorList>
            <person name="Wessels L."/>
            <person name="Reich F."/>
            <person name="Hammerl J."/>
        </authorList>
    </citation>
    <scope>NUCLEOTIDE SEQUENCE [LARGE SCALE GENOMIC DNA]</scope>
    <source>
        <strain evidence="6 9">20-MO00624-0</strain>
    </source>
</reference>
<dbReference type="PIRSF" id="PIRSF000303">
    <property type="entry name" value="Glutathion_perox"/>
    <property type="match status" value="1"/>
</dbReference>
<reference evidence="7 8" key="1">
    <citation type="submission" date="2018-06" db="EMBL/GenBank/DDBJ databases">
        <authorList>
            <consortium name="Pathogen Informatics"/>
            <person name="Doyle S."/>
        </authorList>
    </citation>
    <scope>NUCLEOTIDE SEQUENCE [LARGE SCALE GENOMIC DNA]</scope>
    <source>
        <strain evidence="7 8">NCTC11842</strain>
    </source>
</reference>
<keyword evidence="9" id="KW-1185">Reference proteome</keyword>
<keyword evidence="2 5" id="KW-0575">Peroxidase</keyword>
<dbReference type="AlphaFoldDB" id="A0A2X2EJ12"/>
<dbReference type="GO" id="GO:0004601">
    <property type="term" value="F:peroxidase activity"/>
    <property type="evidence" value="ECO:0007669"/>
    <property type="project" value="UniProtKB-KW"/>
</dbReference>
<dbReference type="CDD" id="cd00340">
    <property type="entry name" value="GSH_Peroxidase"/>
    <property type="match status" value="1"/>
</dbReference>
<dbReference type="GO" id="GO:0034599">
    <property type="term" value="P:cellular response to oxidative stress"/>
    <property type="evidence" value="ECO:0007669"/>
    <property type="project" value="TreeGrafter"/>
</dbReference>
<gene>
    <name evidence="7" type="primary">bsaA_1</name>
    <name evidence="6" type="ORF">IRZ65_03970</name>
    <name evidence="7" type="ORF">NCTC11842_02688</name>
</gene>
<dbReference type="Proteomes" id="UP000250443">
    <property type="component" value="Unassembled WGS sequence"/>
</dbReference>
<evidence type="ECO:0000256" key="3">
    <source>
        <dbReference type="ARBA" id="ARBA00023002"/>
    </source>
</evidence>
<dbReference type="EMBL" id="UAUF01000012">
    <property type="protein sequence ID" value="SPZ08249.1"/>
    <property type="molecule type" value="Genomic_DNA"/>
</dbReference>
<dbReference type="InterPro" id="IPR036249">
    <property type="entry name" value="Thioredoxin-like_sf"/>
</dbReference>
<accession>A0A2X2EJ12</accession>
<dbReference type="FunFam" id="3.40.30.10:FF:000010">
    <property type="entry name" value="Glutathione peroxidase"/>
    <property type="match status" value="1"/>
</dbReference>
<dbReference type="PANTHER" id="PTHR11592">
    <property type="entry name" value="GLUTATHIONE PEROXIDASE"/>
    <property type="match status" value="1"/>
</dbReference>
<evidence type="ECO:0000256" key="4">
    <source>
        <dbReference type="PIRSR" id="PIRSR000303-1"/>
    </source>
</evidence>
<dbReference type="SUPFAM" id="SSF52833">
    <property type="entry name" value="Thioredoxin-like"/>
    <property type="match status" value="1"/>
</dbReference>
<comment type="similarity">
    <text evidence="1 5">Belongs to the glutathione peroxidase family.</text>
</comment>
<keyword evidence="3 5" id="KW-0560">Oxidoreductase</keyword>
<evidence type="ECO:0000313" key="7">
    <source>
        <dbReference type="EMBL" id="SPZ08249.1"/>
    </source>
</evidence>
<dbReference type="Pfam" id="PF00255">
    <property type="entry name" value="GSHPx"/>
    <property type="match status" value="1"/>
</dbReference>
<sequence length="171" mass="18757">MNKTDAQAAEGKSLLQIPFTLMNGKVCCLADLSAQAYLLVNTASRCGFTPQYEGLETLWQAYKAQGLVIVAFPCDQFGHQEPADNGEIEQFCKARFGVSFNVSQKIEVNGADAHPLFEVLKAKAPGVLGTQRIKWNFTKFLVSGDGEKIKRFAPLVKPASLKGQVERFLSL</sequence>
<dbReference type="PROSITE" id="PS51355">
    <property type="entry name" value="GLUTATHIONE_PEROXID_3"/>
    <property type="match status" value="1"/>
</dbReference>
<organism evidence="7 8">
    <name type="scientific">Pseudomonas luteola</name>
    <dbReference type="NCBI Taxonomy" id="47886"/>
    <lineage>
        <taxon>Bacteria</taxon>
        <taxon>Pseudomonadati</taxon>
        <taxon>Pseudomonadota</taxon>
        <taxon>Gammaproteobacteria</taxon>
        <taxon>Pseudomonadales</taxon>
        <taxon>Pseudomonadaceae</taxon>
        <taxon>Pseudomonas</taxon>
    </lineage>
</organism>